<feature type="compositionally biased region" description="Basic and acidic residues" evidence="1">
    <location>
        <begin position="99"/>
        <end position="114"/>
    </location>
</feature>
<name>A0AAV9N441_9EURO</name>
<evidence type="ECO:0000313" key="3">
    <source>
        <dbReference type="Proteomes" id="UP001358417"/>
    </source>
</evidence>
<dbReference type="PANTHER" id="PTHR37540">
    <property type="entry name" value="TRANSCRIPTION FACTOR (ACR-2), PUTATIVE-RELATED-RELATED"/>
    <property type="match status" value="1"/>
</dbReference>
<dbReference type="PANTHER" id="PTHR37540:SF5">
    <property type="entry name" value="TRANSCRIPTION FACTOR DOMAIN-CONTAINING PROTEIN"/>
    <property type="match status" value="1"/>
</dbReference>
<feature type="region of interest" description="Disordered" evidence="1">
    <location>
        <begin position="1"/>
        <end position="26"/>
    </location>
</feature>
<sequence>MSNTTPLEFKRYRAPKARNADTPRTQDLLFVPYVAADSASSRPPPTSLRPGDASIRQHLMVDFHRRKQLNQLDRSAAALEDATTSSGSSKPPLTRLGRFRIERKEDSSSKKPKELRPIVPKLVQDPVSTFQRDPFVNFPVPVNDEFHRLFGHCKMLRVFQSLPIREAPVSLTKLSTTYLDMTELNTQGAINKYEREFLNIALNNSACFLMLMTTLVQFRQSQGVSCDKQFWSYRGAAISALNAQLSDAGSSMDQLICTISMLAYIDTRKSDAHADTSPRVFGTGGIVAMSDASQRVGEISSCCDRERTESEGKRYAEARTVLHAVATFELVSHVSQFSLIILRRPQYHLDSTLHLFVISRCLVQPISPPLPEHQSSTRGINNSNTFNFERSFPTHPHRTIDIPSSEFHDIRFLLQSRIEDPNRQPHDDDIMRCANDVEFQDFLSSRLMYAASRLGTQSADYDSQVANMMQSVYLGKIMFLYIVSPAITLSGVSPSTIAMSLKASLEDGLAASETAPVGWNQDLLCWVLMVGAVTTQDDSHRRWFVRWVAEFCSVHSIYAFESLAELLQRIAWADGKFARTCQRVWSEIEPLIRQIF</sequence>
<dbReference type="EMBL" id="JAVRRD010000020">
    <property type="protein sequence ID" value="KAK5049008.1"/>
    <property type="molecule type" value="Genomic_DNA"/>
</dbReference>
<accession>A0AAV9N441</accession>
<feature type="region of interest" description="Disordered" evidence="1">
    <location>
        <begin position="76"/>
        <end position="114"/>
    </location>
</feature>
<reference evidence="2 3" key="1">
    <citation type="submission" date="2023-08" db="EMBL/GenBank/DDBJ databases">
        <title>Black Yeasts Isolated from many extreme environments.</title>
        <authorList>
            <person name="Coleine C."/>
            <person name="Stajich J.E."/>
            <person name="Selbmann L."/>
        </authorList>
    </citation>
    <scope>NUCLEOTIDE SEQUENCE [LARGE SCALE GENOMIC DNA]</scope>
    <source>
        <strain evidence="2 3">CCFEE 5792</strain>
    </source>
</reference>
<protein>
    <recommendedName>
        <fullName evidence="4">Transcription factor domain-containing protein</fullName>
    </recommendedName>
</protein>
<keyword evidence="3" id="KW-1185">Reference proteome</keyword>
<feature type="compositionally biased region" description="Polar residues" evidence="1">
    <location>
        <begin position="82"/>
        <end position="91"/>
    </location>
</feature>
<comment type="caution">
    <text evidence="2">The sequence shown here is derived from an EMBL/GenBank/DDBJ whole genome shotgun (WGS) entry which is preliminary data.</text>
</comment>
<gene>
    <name evidence="2" type="ORF">LTR84_005430</name>
</gene>
<dbReference type="Proteomes" id="UP001358417">
    <property type="component" value="Unassembled WGS sequence"/>
</dbReference>
<evidence type="ECO:0000256" key="1">
    <source>
        <dbReference type="SAM" id="MobiDB-lite"/>
    </source>
</evidence>
<dbReference type="RefSeq" id="XP_064704213.1">
    <property type="nucleotide sequence ID" value="XM_064848999.1"/>
</dbReference>
<organism evidence="2 3">
    <name type="scientific">Exophiala bonariae</name>
    <dbReference type="NCBI Taxonomy" id="1690606"/>
    <lineage>
        <taxon>Eukaryota</taxon>
        <taxon>Fungi</taxon>
        <taxon>Dikarya</taxon>
        <taxon>Ascomycota</taxon>
        <taxon>Pezizomycotina</taxon>
        <taxon>Eurotiomycetes</taxon>
        <taxon>Chaetothyriomycetidae</taxon>
        <taxon>Chaetothyriales</taxon>
        <taxon>Herpotrichiellaceae</taxon>
        <taxon>Exophiala</taxon>
    </lineage>
</organism>
<evidence type="ECO:0000313" key="2">
    <source>
        <dbReference type="EMBL" id="KAK5049008.1"/>
    </source>
</evidence>
<dbReference type="GeneID" id="89973607"/>
<evidence type="ECO:0008006" key="4">
    <source>
        <dbReference type="Google" id="ProtNLM"/>
    </source>
</evidence>
<dbReference type="AlphaFoldDB" id="A0AAV9N441"/>
<proteinExistence type="predicted"/>